<dbReference type="Proteomes" id="UP000663829">
    <property type="component" value="Unassembled WGS sequence"/>
</dbReference>
<sequence length="955" mass="107772">MLNSELNYNNQSPKSISTFFSSSSSSNDAIPNTTVEHLSVTPTITNQHPQQRQMKIGKYYLEKTIGKGNFAVVKLATHCETNQKVAIKIIDKCRLDGNEQKKLEREIAVMKSLSHPYVIRLYEVMESKSLIYLVTEYAANGEVLDLLIRENRLSECKAREKFKQLLIAVDYIHSMNIVHRDLKAENLLLDSNDNIKVAGLPYNAQKVDVWSLGVLLYVFVCGHLPFESNNIIELRKRVLSGQFRLPFYISSECSSLIVSMLNVDPEKRYSIQDIIRHQWMLPCLSDPDFYAVLNSQSLIQPSITDDINNVILHQAESLGYNRSQILKSVNGNSYDSDAAIYHLLLEKFQQNLHIDNTNTNHNHKTSKAINETIPTIIPAPFEHNQSFTPNYTDGTRTTNALDLLDVSNNNQIARRSTAPVLFDTLLNQDKVVYSKPNPCLASVRLELDPCDLNKASFFNNNNNNCHNRNTIAEIPVENTEEELENESDVNEASDDEQDEAECAALRQHYCNMTNGLRRHTVGKPNPLLGLGHIGPIPSLTSKVRFAHQVRSQKPFTRLETSSIEPSILINQLSSFQQQESNNLTTSSDGLQSPPTSFSHYQRSRHSNSYNGLQFNSMMIKPDDCEDLHERQQKNNLNCCLLAPPVSNNFNMNRRASDSGTHLQMFQQLHVAPTNSTGVIRPIEISSSNRSLRGSITRGLPVSQPTVLTSSTEEDEGKRLARYLQHSKRHTVCDQTSFLAAKPRRTRDSTKDIYGERSFSRRASDTNPNSLTSSMRAHLERLYNTAVGSQSNDGDEDVTTSSLQELQKLQRQYPTVSPLTVTNETTRRAAASSPTNAPVLHMIQEEHHPVPSDHHSNLQSLSSLIPETTIDRTSSCNSINNQETLMDYECDDRQTSIPAFSYSYYNNDLENFSMFANPFILQQQQPLYFTPPMFLEHLTIPSTTSVSATTTTSYSP</sequence>
<dbReference type="PROSITE" id="PS00108">
    <property type="entry name" value="PROTEIN_KINASE_ST"/>
    <property type="match status" value="1"/>
</dbReference>
<dbReference type="Pfam" id="PF00069">
    <property type="entry name" value="Pkinase"/>
    <property type="match status" value="2"/>
</dbReference>
<dbReference type="PROSITE" id="PS50030">
    <property type="entry name" value="UBA"/>
    <property type="match status" value="1"/>
</dbReference>
<evidence type="ECO:0000259" key="12">
    <source>
        <dbReference type="PROSITE" id="PS50030"/>
    </source>
</evidence>
<evidence type="ECO:0000256" key="9">
    <source>
        <dbReference type="PROSITE-ProRule" id="PRU10141"/>
    </source>
</evidence>
<keyword evidence="6 9" id="KW-0067">ATP-binding</keyword>
<dbReference type="Gene3D" id="1.10.510.10">
    <property type="entry name" value="Transferase(Phosphotransferase) domain 1"/>
    <property type="match status" value="2"/>
</dbReference>
<feature type="region of interest" description="Disordered" evidence="10">
    <location>
        <begin position="741"/>
        <end position="771"/>
    </location>
</feature>
<dbReference type="PROSITE" id="PS50011">
    <property type="entry name" value="PROTEIN_KINASE_DOM"/>
    <property type="match status" value="1"/>
</dbReference>
<comment type="catalytic activity">
    <reaction evidence="8">
        <text>L-seryl-[protein] + ATP = O-phospho-L-seryl-[protein] + ADP + H(+)</text>
        <dbReference type="Rhea" id="RHEA:17989"/>
        <dbReference type="Rhea" id="RHEA-COMP:9863"/>
        <dbReference type="Rhea" id="RHEA-COMP:11604"/>
        <dbReference type="ChEBI" id="CHEBI:15378"/>
        <dbReference type="ChEBI" id="CHEBI:29999"/>
        <dbReference type="ChEBI" id="CHEBI:30616"/>
        <dbReference type="ChEBI" id="CHEBI:83421"/>
        <dbReference type="ChEBI" id="CHEBI:456216"/>
        <dbReference type="EC" id="2.7.11.1"/>
    </reaction>
</comment>
<dbReference type="GO" id="GO:0050321">
    <property type="term" value="F:tau-protein kinase activity"/>
    <property type="evidence" value="ECO:0007669"/>
    <property type="project" value="TreeGrafter"/>
</dbReference>
<dbReference type="OrthoDB" id="193931at2759"/>
<dbReference type="SMART" id="SM00220">
    <property type="entry name" value="S_TKc"/>
    <property type="match status" value="1"/>
</dbReference>
<evidence type="ECO:0000256" key="3">
    <source>
        <dbReference type="ARBA" id="ARBA00022679"/>
    </source>
</evidence>
<dbReference type="PANTHER" id="PTHR24346">
    <property type="entry name" value="MAP/MICROTUBULE AFFINITY-REGULATING KINASE"/>
    <property type="match status" value="1"/>
</dbReference>
<reference evidence="13" key="1">
    <citation type="submission" date="2021-02" db="EMBL/GenBank/DDBJ databases">
        <authorList>
            <person name="Nowell W R."/>
        </authorList>
    </citation>
    <scope>NUCLEOTIDE SEQUENCE</scope>
</reference>
<keyword evidence="4 9" id="KW-0547">Nucleotide-binding</keyword>
<evidence type="ECO:0000256" key="7">
    <source>
        <dbReference type="ARBA" id="ARBA00047899"/>
    </source>
</evidence>
<dbReference type="SUPFAM" id="SSF56112">
    <property type="entry name" value="Protein kinase-like (PK-like)"/>
    <property type="match status" value="1"/>
</dbReference>
<gene>
    <name evidence="13" type="ORF">GPM918_LOCUS5949</name>
    <name evidence="14" type="ORF">SRO942_LOCUS5949</name>
</gene>
<evidence type="ECO:0000313" key="15">
    <source>
        <dbReference type="Proteomes" id="UP000663829"/>
    </source>
</evidence>
<evidence type="ECO:0000313" key="13">
    <source>
        <dbReference type="EMBL" id="CAF0848578.1"/>
    </source>
</evidence>
<evidence type="ECO:0000256" key="8">
    <source>
        <dbReference type="ARBA" id="ARBA00048679"/>
    </source>
</evidence>
<dbReference type="InterPro" id="IPR057380">
    <property type="entry name" value="UBA_SIK1/2/3"/>
</dbReference>
<name>A0A813WC02_9BILA</name>
<feature type="region of interest" description="Disordered" evidence="10">
    <location>
        <begin position="578"/>
        <end position="605"/>
    </location>
</feature>
<dbReference type="PANTHER" id="PTHR24346:SF42">
    <property type="entry name" value="SERINE_THREONINE-PROTEIN KINASE SIK3"/>
    <property type="match status" value="1"/>
</dbReference>
<dbReference type="GO" id="GO:0035556">
    <property type="term" value="P:intracellular signal transduction"/>
    <property type="evidence" value="ECO:0007669"/>
    <property type="project" value="TreeGrafter"/>
</dbReference>
<dbReference type="GO" id="GO:0005524">
    <property type="term" value="F:ATP binding"/>
    <property type="evidence" value="ECO:0007669"/>
    <property type="project" value="UniProtKB-UniRule"/>
</dbReference>
<evidence type="ECO:0000313" key="14">
    <source>
        <dbReference type="EMBL" id="CAF3636230.1"/>
    </source>
</evidence>
<keyword evidence="2" id="KW-0723">Serine/threonine-protein kinase</keyword>
<dbReference type="GO" id="GO:0005737">
    <property type="term" value="C:cytoplasm"/>
    <property type="evidence" value="ECO:0007669"/>
    <property type="project" value="TreeGrafter"/>
</dbReference>
<feature type="compositionally biased region" description="Basic and acidic residues" evidence="10">
    <location>
        <begin position="745"/>
        <end position="763"/>
    </location>
</feature>
<dbReference type="Pfam" id="PF23312">
    <property type="entry name" value="UBA_SIK3"/>
    <property type="match status" value="1"/>
</dbReference>
<evidence type="ECO:0000256" key="2">
    <source>
        <dbReference type="ARBA" id="ARBA00022527"/>
    </source>
</evidence>
<evidence type="ECO:0000256" key="4">
    <source>
        <dbReference type="ARBA" id="ARBA00022741"/>
    </source>
</evidence>
<feature type="binding site" evidence="9">
    <location>
        <position position="88"/>
    </location>
    <ligand>
        <name>ATP</name>
        <dbReference type="ChEBI" id="CHEBI:30616"/>
    </ligand>
</feature>
<dbReference type="FunFam" id="1.10.510.10:FF:000571">
    <property type="entry name" value="Maternal embryonic leucine zipper kinase"/>
    <property type="match status" value="1"/>
</dbReference>
<dbReference type="InterPro" id="IPR017441">
    <property type="entry name" value="Protein_kinase_ATP_BS"/>
</dbReference>
<feature type="domain" description="Protein kinase" evidence="11">
    <location>
        <begin position="59"/>
        <end position="280"/>
    </location>
</feature>
<evidence type="ECO:0000256" key="6">
    <source>
        <dbReference type="ARBA" id="ARBA00022840"/>
    </source>
</evidence>
<evidence type="ECO:0000259" key="11">
    <source>
        <dbReference type="PROSITE" id="PS50011"/>
    </source>
</evidence>
<dbReference type="InterPro" id="IPR000719">
    <property type="entry name" value="Prot_kinase_dom"/>
</dbReference>
<dbReference type="FunFam" id="3.30.200.20:FF:000003">
    <property type="entry name" value="Non-specific serine/threonine protein kinase"/>
    <property type="match status" value="1"/>
</dbReference>
<evidence type="ECO:0000256" key="1">
    <source>
        <dbReference type="ARBA" id="ARBA00012513"/>
    </source>
</evidence>
<proteinExistence type="predicted"/>
<evidence type="ECO:0000256" key="10">
    <source>
        <dbReference type="SAM" id="MobiDB-lite"/>
    </source>
</evidence>
<comment type="caution">
    <text evidence="13">The sequence shown here is derived from an EMBL/GenBank/DDBJ whole genome shotgun (WGS) entry which is preliminary data.</text>
</comment>
<dbReference type="PROSITE" id="PS00107">
    <property type="entry name" value="PROTEIN_KINASE_ATP"/>
    <property type="match status" value="1"/>
</dbReference>
<dbReference type="Proteomes" id="UP000681722">
    <property type="component" value="Unassembled WGS sequence"/>
</dbReference>
<keyword evidence="5" id="KW-0418">Kinase</keyword>
<accession>A0A813WC02</accession>
<dbReference type="InterPro" id="IPR008271">
    <property type="entry name" value="Ser/Thr_kinase_AS"/>
</dbReference>
<dbReference type="CDD" id="cd14338">
    <property type="entry name" value="UBA_SIK"/>
    <property type="match status" value="1"/>
</dbReference>
<dbReference type="GO" id="GO:0000226">
    <property type="term" value="P:microtubule cytoskeleton organization"/>
    <property type="evidence" value="ECO:0007669"/>
    <property type="project" value="TreeGrafter"/>
</dbReference>
<keyword evidence="3" id="KW-0808">Transferase</keyword>
<feature type="domain" description="UBA" evidence="12">
    <location>
        <begin position="306"/>
        <end position="346"/>
    </location>
</feature>
<dbReference type="EC" id="2.7.11.1" evidence="1"/>
<dbReference type="InterPro" id="IPR015940">
    <property type="entry name" value="UBA"/>
</dbReference>
<dbReference type="EMBL" id="CAJNOQ010000890">
    <property type="protein sequence ID" value="CAF0848578.1"/>
    <property type="molecule type" value="Genomic_DNA"/>
</dbReference>
<protein>
    <recommendedName>
        <fullName evidence="1">non-specific serine/threonine protein kinase</fullName>
        <ecNumber evidence="1">2.7.11.1</ecNumber>
    </recommendedName>
</protein>
<organism evidence="13 15">
    <name type="scientific">Didymodactylos carnosus</name>
    <dbReference type="NCBI Taxonomy" id="1234261"/>
    <lineage>
        <taxon>Eukaryota</taxon>
        <taxon>Metazoa</taxon>
        <taxon>Spiralia</taxon>
        <taxon>Gnathifera</taxon>
        <taxon>Rotifera</taxon>
        <taxon>Eurotatoria</taxon>
        <taxon>Bdelloidea</taxon>
        <taxon>Philodinida</taxon>
        <taxon>Philodinidae</taxon>
        <taxon>Didymodactylos</taxon>
    </lineage>
</organism>
<comment type="catalytic activity">
    <reaction evidence="7">
        <text>L-threonyl-[protein] + ATP = O-phospho-L-threonyl-[protein] + ADP + H(+)</text>
        <dbReference type="Rhea" id="RHEA:46608"/>
        <dbReference type="Rhea" id="RHEA-COMP:11060"/>
        <dbReference type="Rhea" id="RHEA-COMP:11605"/>
        <dbReference type="ChEBI" id="CHEBI:15378"/>
        <dbReference type="ChEBI" id="CHEBI:30013"/>
        <dbReference type="ChEBI" id="CHEBI:30616"/>
        <dbReference type="ChEBI" id="CHEBI:61977"/>
        <dbReference type="ChEBI" id="CHEBI:456216"/>
        <dbReference type="EC" id="2.7.11.1"/>
    </reaction>
</comment>
<keyword evidence="15" id="KW-1185">Reference proteome</keyword>
<evidence type="ECO:0000256" key="5">
    <source>
        <dbReference type="ARBA" id="ARBA00022777"/>
    </source>
</evidence>
<dbReference type="AlphaFoldDB" id="A0A813WC02"/>
<dbReference type="EMBL" id="CAJOBC010000890">
    <property type="protein sequence ID" value="CAF3636230.1"/>
    <property type="molecule type" value="Genomic_DNA"/>
</dbReference>
<dbReference type="InterPro" id="IPR011009">
    <property type="entry name" value="Kinase-like_dom_sf"/>
</dbReference>